<gene>
    <name evidence="1" type="ORF">AZ78_1125</name>
</gene>
<dbReference type="Proteomes" id="UP000023435">
    <property type="component" value="Unassembled WGS sequence"/>
</dbReference>
<organism evidence="1 2">
    <name type="scientific">Lysobacter capsici AZ78</name>
    <dbReference type="NCBI Taxonomy" id="1444315"/>
    <lineage>
        <taxon>Bacteria</taxon>
        <taxon>Pseudomonadati</taxon>
        <taxon>Pseudomonadota</taxon>
        <taxon>Gammaproteobacteria</taxon>
        <taxon>Lysobacterales</taxon>
        <taxon>Lysobacteraceae</taxon>
        <taxon>Lysobacter</taxon>
    </lineage>
</organism>
<sequence>MRIAMAGNTLAPAYSALLQKGYTVERHPELPDCCLASKNGYSFLADNPVELLGLIAMIEVRGEAWQASDREVEDFLQHLA</sequence>
<dbReference type="OrthoDB" id="9155696at2"/>
<evidence type="ECO:0000313" key="2">
    <source>
        <dbReference type="Proteomes" id="UP000023435"/>
    </source>
</evidence>
<name>A0A120AFU6_9GAMM</name>
<protein>
    <submittedName>
        <fullName evidence="1">Uncharacterized protein</fullName>
    </submittedName>
</protein>
<reference evidence="1 2" key="1">
    <citation type="journal article" date="2014" name="Genome Announc.">
        <title>Draft Genome Sequence of Lysobacter capsici AZ78, a Bacterium Antagonistic to Plant-Pathogenic Oomycetes.</title>
        <authorList>
            <person name="Puopolo G."/>
            <person name="Sonego P."/>
            <person name="Engelen K."/>
            <person name="Pertot I."/>
        </authorList>
    </citation>
    <scope>NUCLEOTIDE SEQUENCE [LARGE SCALE GENOMIC DNA]</scope>
    <source>
        <strain evidence="1 2">AZ78</strain>
    </source>
</reference>
<proteinExistence type="predicted"/>
<dbReference type="EMBL" id="JAJA02000001">
    <property type="protein sequence ID" value="KWS03577.1"/>
    <property type="molecule type" value="Genomic_DNA"/>
</dbReference>
<evidence type="ECO:0000313" key="1">
    <source>
        <dbReference type="EMBL" id="KWS03577.1"/>
    </source>
</evidence>
<comment type="caution">
    <text evidence="1">The sequence shown here is derived from an EMBL/GenBank/DDBJ whole genome shotgun (WGS) entry which is preliminary data.</text>
</comment>
<accession>A0A120AFU6</accession>
<keyword evidence="2" id="KW-1185">Reference proteome</keyword>
<dbReference type="RefSeq" id="WP_153018915.1">
    <property type="nucleotide sequence ID" value="NZ_JAJA02000001.1"/>
</dbReference>
<dbReference type="AlphaFoldDB" id="A0A120AFU6"/>